<proteinExistence type="predicted"/>
<evidence type="ECO:0000313" key="3">
    <source>
        <dbReference type="Proteomes" id="UP001218218"/>
    </source>
</evidence>
<protein>
    <submittedName>
        <fullName evidence="2">Uncharacterized protein</fullName>
    </submittedName>
</protein>
<feature type="region of interest" description="Disordered" evidence="1">
    <location>
        <begin position="172"/>
        <end position="210"/>
    </location>
</feature>
<dbReference type="AlphaFoldDB" id="A0AAD7EMI7"/>
<dbReference type="EMBL" id="JARIHO010000029">
    <property type="protein sequence ID" value="KAJ7337711.1"/>
    <property type="molecule type" value="Genomic_DNA"/>
</dbReference>
<name>A0AAD7EMI7_9AGAR</name>
<keyword evidence="3" id="KW-1185">Reference proteome</keyword>
<sequence length="299" mass="31526">MEGLFLRWDSRKGGLAALIGRGVRARTRKRRRRCSAAGRSGYAGTAAGRCGGGVVARWDGTAVTWGEKGTARDSGGDAERKRVHSVVAGREGLGNEEAVVGGGDAEAGGCAQLWELGRRIRAADVEEGACARGEVRRGGLGRAGARTEKQGDVAWARVRSRVMGTVALGGRRRRGRGGAMAGRVRSEGAQTGGAAGEGSRDRHAREGAAAVPGETRIDWKETHFWKSRGDGDNLHGAEHIVLAAYLFDDAISTMMVVVCRRVATGGARIVGIIIRGFDWHAARIVPKLSSCMGSAAREE</sequence>
<reference evidence="2" key="1">
    <citation type="submission" date="2023-03" db="EMBL/GenBank/DDBJ databases">
        <title>Massive genome expansion in bonnet fungi (Mycena s.s.) driven by repeated elements and novel gene families across ecological guilds.</title>
        <authorList>
            <consortium name="Lawrence Berkeley National Laboratory"/>
            <person name="Harder C.B."/>
            <person name="Miyauchi S."/>
            <person name="Viragh M."/>
            <person name="Kuo A."/>
            <person name="Thoen E."/>
            <person name="Andreopoulos B."/>
            <person name="Lu D."/>
            <person name="Skrede I."/>
            <person name="Drula E."/>
            <person name="Henrissat B."/>
            <person name="Morin E."/>
            <person name="Kohler A."/>
            <person name="Barry K."/>
            <person name="LaButti K."/>
            <person name="Morin E."/>
            <person name="Salamov A."/>
            <person name="Lipzen A."/>
            <person name="Mereny Z."/>
            <person name="Hegedus B."/>
            <person name="Baldrian P."/>
            <person name="Stursova M."/>
            <person name="Weitz H."/>
            <person name="Taylor A."/>
            <person name="Grigoriev I.V."/>
            <person name="Nagy L.G."/>
            <person name="Martin F."/>
            <person name="Kauserud H."/>
        </authorList>
    </citation>
    <scope>NUCLEOTIDE SEQUENCE</scope>
    <source>
        <strain evidence="2">CBHHK002</strain>
    </source>
</reference>
<comment type="caution">
    <text evidence="2">The sequence shown here is derived from an EMBL/GenBank/DDBJ whole genome shotgun (WGS) entry which is preliminary data.</text>
</comment>
<dbReference type="Proteomes" id="UP001218218">
    <property type="component" value="Unassembled WGS sequence"/>
</dbReference>
<evidence type="ECO:0000313" key="2">
    <source>
        <dbReference type="EMBL" id="KAJ7337711.1"/>
    </source>
</evidence>
<evidence type="ECO:0000256" key="1">
    <source>
        <dbReference type="SAM" id="MobiDB-lite"/>
    </source>
</evidence>
<accession>A0AAD7EMI7</accession>
<organism evidence="2 3">
    <name type="scientific">Mycena albidolilacea</name>
    <dbReference type="NCBI Taxonomy" id="1033008"/>
    <lineage>
        <taxon>Eukaryota</taxon>
        <taxon>Fungi</taxon>
        <taxon>Dikarya</taxon>
        <taxon>Basidiomycota</taxon>
        <taxon>Agaricomycotina</taxon>
        <taxon>Agaricomycetes</taxon>
        <taxon>Agaricomycetidae</taxon>
        <taxon>Agaricales</taxon>
        <taxon>Marasmiineae</taxon>
        <taxon>Mycenaceae</taxon>
        <taxon>Mycena</taxon>
    </lineage>
</organism>
<gene>
    <name evidence="2" type="ORF">DFH08DRAFT_813032</name>
</gene>